<evidence type="ECO:0000313" key="1">
    <source>
        <dbReference type="EMBL" id="KAB2585194.1"/>
    </source>
</evidence>
<reference evidence="1 2" key="1">
    <citation type="journal article" date="2017" name="Poromechanics V (2013)">
        <title>Genomic Characterization of the Arsenic-Tolerant Actinobacterium, &lt;i&gt;Rhodococcus erythropolis&lt;/i&gt; S43.</title>
        <authorList>
            <person name="Retamal-Morales G."/>
            <person name="Mehnert M."/>
            <person name="Schwabe R."/>
            <person name="Tischler D."/>
            <person name="Schloemann M."/>
            <person name="Levican G.J."/>
        </authorList>
    </citation>
    <scope>NUCLEOTIDE SEQUENCE [LARGE SCALE GENOMIC DNA]</scope>
    <source>
        <strain evidence="1 2">S43</strain>
    </source>
</reference>
<comment type="caution">
    <text evidence="1">The sequence shown here is derived from an EMBL/GenBank/DDBJ whole genome shotgun (WGS) entry which is preliminary data.</text>
</comment>
<proteinExistence type="predicted"/>
<evidence type="ECO:0000313" key="2">
    <source>
        <dbReference type="Proteomes" id="UP000325576"/>
    </source>
</evidence>
<gene>
    <name evidence="1" type="ORF">BS297_11530</name>
</gene>
<dbReference type="AlphaFoldDB" id="A0A5N5EBA4"/>
<sequence length="73" mass="8226">MEHHYAIGQHVKAENWRGAARQFLQMSGLCGKPCSKRKSIPSGYDTGDNVAEWRESTAHLVLEGWNRNQGDLT</sequence>
<protein>
    <submittedName>
        <fullName evidence="1">Uncharacterized protein</fullName>
    </submittedName>
</protein>
<accession>A0A5N5EBA4</accession>
<dbReference type="EMBL" id="MRBO01000356">
    <property type="protein sequence ID" value="KAB2585194.1"/>
    <property type="molecule type" value="Genomic_DNA"/>
</dbReference>
<organism evidence="1 2">
    <name type="scientific">Rhodococcus erythropolis</name>
    <name type="common">Arthrobacter picolinophilus</name>
    <dbReference type="NCBI Taxonomy" id="1833"/>
    <lineage>
        <taxon>Bacteria</taxon>
        <taxon>Bacillati</taxon>
        <taxon>Actinomycetota</taxon>
        <taxon>Actinomycetes</taxon>
        <taxon>Mycobacteriales</taxon>
        <taxon>Nocardiaceae</taxon>
        <taxon>Rhodococcus</taxon>
        <taxon>Rhodococcus erythropolis group</taxon>
    </lineage>
</organism>
<dbReference type="Proteomes" id="UP000325576">
    <property type="component" value="Unassembled WGS sequence"/>
</dbReference>
<name>A0A5N5EBA4_RHOER</name>